<dbReference type="AlphaFoldDB" id="A0A9P4JAU8"/>
<evidence type="ECO:0000313" key="4">
    <source>
        <dbReference type="Proteomes" id="UP000799439"/>
    </source>
</evidence>
<feature type="compositionally biased region" description="Low complexity" evidence="1">
    <location>
        <begin position="119"/>
        <end position="140"/>
    </location>
</feature>
<keyword evidence="2" id="KW-1133">Transmembrane helix</keyword>
<evidence type="ECO:0000313" key="3">
    <source>
        <dbReference type="EMBL" id="KAF2156280.1"/>
    </source>
</evidence>
<feature type="region of interest" description="Disordered" evidence="1">
    <location>
        <begin position="250"/>
        <end position="288"/>
    </location>
</feature>
<feature type="region of interest" description="Disordered" evidence="1">
    <location>
        <begin position="211"/>
        <end position="230"/>
    </location>
</feature>
<dbReference type="Proteomes" id="UP000799439">
    <property type="component" value="Unassembled WGS sequence"/>
</dbReference>
<evidence type="ECO:0000256" key="2">
    <source>
        <dbReference type="SAM" id="Phobius"/>
    </source>
</evidence>
<evidence type="ECO:0000256" key="1">
    <source>
        <dbReference type="SAM" id="MobiDB-lite"/>
    </source>
</evidence>
<accession>A0A9P4JAU8</accession>
<organism evidence="3 4">
    <name type="scientific">Myriangium duriaei CBS 260.36</name>
    <dbReference type="NCBI Taxonomy" id="1168546"/>
    <lineage>
        <taxon>Eukaryota</taxon>
        <taxon>Fungi</taxon>
        <taxon>Dikarya</taxon>
        <taxon>Ascomycota</taxon>
        <taxon>Pezizomycotina</taxon>
        <taxon>Dothideomycetes</taxon>
        <taxon>Dothideomycetidae</taxon>
        <taxon>Myriangiales</taxon>
        <taxon>Myriangiaceae</taxon>
        <taxon>Myriangium</taxon>
    </lineage>
</organism>
<dbReference type="EMBL" id="ML996082">
    <property type="protein sequence ID" value="KAF2156280.1"/>
    <property type="molecule type" value="Genomic_DNA"/>
</dbReference>
<name>A0A9P4JAU8_9PEZI</name>
<feature type="region of interest" description="Disordered" evidence="1">
    <location>
        <begin position="119"/>
        <end position="173"/>
    </location>
</feature>
<dbReference type="OrthoDB" id="3547571at2759"/>
<proteinExistence type="predicted"/>
<dbReference type="CDD" id="cd12087">
    <property type="entry name" value="TM_EGFR-like"/>
    <property type="match status" value="1"/>
</dbReference>
<keyword evidence="2" id="KW-0812">Transmembrane</keyword>
<feature type="transmembrane region" description="Helical" evidence="2">
    <location>
        <begin position="179"/>
        <end position="200"/>
    </location>
</feature>
<reference evidence="3" key="1">
    <citation type="journal article" date="2020" name="Stud. Mycol.">
        <title>101 Dothideomycetes genomes: a test case for predicting lifestyles and emergence of pathogens.</title>
        <authorList>
            <person name="Haridas S."/>
            <person name="Albert R."/>
            <person name="Binder M."/>
            <person name="Bloem J."/>
            <person name="Labutti K."/>
            <person name="Salamov A."/>
            <person name="Andreopoulos B."/>
            <person name="Baker S."/>
            <person name="Barry K."/>
            <person name="Bills G."/>
            <person name="Bluhm B."/>
            <person name="Cannon C."/>
            <person name="Castanera R."/>
            <person name="Culley D."/>
            <person name="Daum C."/>
            <person name="Ezra D."/>
            <person name="Gonzalez J."/>
            <person name="Henrissat B."/>
            <person name="Kuo A."/>
            <person name="Liang C."/>
            <person name="Lipzen A."/>
            <person name="Lutzoni F."/>
            <person name="Magnuson J."/>
            <person name="Mondo S."/>
            <person name="Nolan M."/>
            <person name="Ohm R."/>
            <person name="Pangilinan J."/>
            <person name="Park H.-J."/>
            <person name="Ramirez L."/>
            <person name="Alfaro M."/>
            <person name="Sun H."/>
            <person name="Tritt A."/>
            <person name="Yoshinaga Y."/>
            <person name="Zwiers L.-H."/>
            <person name="Turgeon B."/>
            <person name="Goodwin S."/>
            <person name="Spatafora J."/>
            <person name="Crous P."/>
            <person name="Grigoriev I."/>
        </authorList>
    </citation>
    <scope>NUCLEOTIDE SEQUENCE</scope>
    <source>
        <strain evidence="3">CBS 260.36</strain>
    </source>
</reference>
<gene>
    <name evidence="3" type="ORF">K461DRAFT_265688</name>
</gene>
<comment type="caution">
    <text evidence="3">The sequence shown here is derived from an EMBL/GenBank/DDBJ whole genome shotgun (WGS) entry which is preliminary data.</text>
</comment>
<keyword evidence="2" id="KW-0472">Membrane</keyword>
<keyword evidence="4" id="KW-1185">Reference proteome</keyword>
<protein>
    <submittedName>
        <fullName evidence="3">Uncharacterized protein</fullName>
    </submittedName>
</protein>
<feature type="compositionally biased region" description="Basic and acidic residues" evidence="1">
    <location>
        <begin position="259"/>
        <end position="288"/>
    </location>
</feature>
<sequence length="288" mass="30093">MGKTCGFGHDGGARTAEPGYECRVDPSLGLWNFCPSTVVTATGCGMNGRCIDQSACSTGCGPFFDGSHYPFTATCTGSQYCSTAISDDGLGRSYLYIDCGEAEITETIFATIPKTVTATTTSSTSSNTTASSTPGPTASALPNDTTTSPGLLPASSTSLRSSTPTSSASLSSSTPIGPIVGGILGGLAIICLTIFVIFLVRRRQTLKSQFSPGIPPSYTDRSPGTDQHELINDPSDIRRKTIMCSLEQGEINKVPSEVSADREPSELPATIDERSEVDKGLDRKKSTV</sequence>
<feature type="compositionally biased region" description="Low complexity" evidence="1">
    <location>
        <begin position="151"/>
        <end position="173"/>
    </location>
</feature>